<dbReference type="SUPFAM" id="SSF52540">
    <property type="entry name" value="P-loop containing nucleoside triphosphate hydrolases"/>
    <property type="match status" value="1"/>
</dbReference>
<dbReference type="GO" id="GO:0005524">
    <property type="term" value="F:ATP binding"/>
    <property type="evidence" value="ECO:0007669"/>
    <property type="project" value="UniProtKB-KW"/>
</dbReference>
<dbReference type="InterPro" id="IPR003439">
    <property type="entry name" value="ABC_transporter-like_ATP-bd"/>
</dbReference>
<evidence type="ECO:0000256" key="3">
    <source>
        <dbReference type="ARBA" id="ARBA00022475"/>
    </source>
</evidence>
<organism evidence="7 8">
    <name type="scientific">Ramlibacter lithotrophicus</name>
    <dbReference type="NCBI Taxonomy" id="2606681"/>
    <lineage>
        <taxon>Bacteria</taxon>
        <taxon>Pseudomonadati</taxon>
        <taxon>Pseudomonadota</taxon>
        <taxon>Betaproteobacteria</taxon>
        <taxon>Burkholderiales</taxon>
        <taxon>Comamonadaceae</taxon>
        <taxon>Ramlibacter</taxon>
    </lineage>
</organism>
<name>A0A7X6DFQ5_9BURK</name>
<keyword evidence="8" id="KW-1185">Reference proteome</keyword>
<feature type="domain" description="ABC transporter" evidence="6">
    <location>
        <begin position="10"/>
        <end position="257"/>
    </location>
</feature>
<dbReference type="CDD" id="cd03257">
    <property type="entry name" value="ABC_NikE_OppD_transporters"/>
    <property type="match status" value="1"/>
</dbReference>
<evidence type="ECO:0000256" key="1">
    <source>
        <dbReference type="ARBA" id="ARBA00005417"/>
    </source>
</evidence>
<dbReference type="GO" id="GO:0055085">
    <property type="term" value="P:transmembrane transport"/>
    <property type="evidence" value="ECO:0007669"/>
    <property type="project" value="UniProtKB-ARBA"/>
</dbReference>
<sequence>MPPDAAPPLLEVQGAVKHFRIRAEGGRPGGLLRAVDGVSLRLDAGETLGVVGESGCGKSTLARLIVGLLPPDAGTVSLRGGDIWAPGTAGRERRRQSQMVFQNPAGSMNPRRTVGASVAEPLVARGVRSARADAEVERMLPLVGLNPKMASRMPHEMSGGQQQRASIARALIARPALVVHDEAVASLDISLQAQILNLLVELQETLGTSYVFISHDLAAVQAISHRVIVMYLGEIVETAPARTFAEQPLHPYAVALRNSTLMPDPALERSRSRIVLRGDVPSPMNPPSGCRFRTRCPQAMARCAEEAPRLADAGGGHLVACHLAPVAVVPRREPEAVPC</sequence>
<dbReference type="InterPro" id="IPR050319">
    <property type="entry name" value="ABC_transp_ATP-bind"/>
</dbReference>
<keyword evidence="4" id="KW-0547">Nucleotide-binding</keyword>
<dbReference type="AlphaFoldDB" id="A0A7X6DFQ5"/>
<evidence type="ECO:0000256" key="5">
    <source>
        <dbReference type="ARBA" id="ARBA00022840"/>
    </source>
</evidence>
<dbReference type="SMART" id="SM00382">
    <property type="entry name" value="AAA"/>
    <property type="match status" value="1"/>
</dbReference>
<evidence type="ECO:0000256" key="4">
    <source>
        <dbReference type="ARBA" id="ARBA00022741"/>
    </source>
</evidence>
<dbReference type="EMBL" id="VTOX01000003">
    <property type="protein sequence ID" value="NKE66334.1"/>
    <property type="molecule type" value="Genomic_DNA"/>
</dbReference>
<gene>
    <name evidence="7" type="ORF">RAMLITH_10925</name>
</gene>
<comment type="similarity">
    <text evidence="1">Belongs to the ABC transporter superfamily.</text>
</comment>
<comment type="caution">
    <text evidence="7">The sequence shown here is derived from an EMBL/GenBank/DDBJ whole genome shotgun (WGS) entry which is preliminary data.</text>
</comment>
<dbReference type="GO" id="GO:0015833">
    <property type="term" value="P:peptide transport"/>
    <property type="evidence" value="ECO:0007669"/>
    <property type="project" value="InterPro"/>
</dbReference>
<reference evidence="7 8" key="1">
    <citation type="journal article" date="2020" name="Nature">
        <title>Bacterial chemolithoautotrophy via manganese oxidation.</title>
        <authorList>
            <person name="Yu H."/>
            <person name="Leadbetter J.R."/>
        </authorList>
    </citation>
    <scope>NUCLEOTIDE SEQUENCE [LARGE SCALE GENOMIC DNA]</scope>
    <source>
        <strain evidence="7 8">RBP-1</strain>
    </source>
</reference>
<proteinExistence type="inferred from homology"/>
<dbReference type="PROSITE" id="PS00211">
    <property type="entry name" value="ABC_TRANSPORTER_1"/>
    <property type="match status" value="1"/>
</dbReference>
<dbReference type="PROSITE" id="PS50893">
    <property type="entry name" value="ABC_TRANSPORTER_2"/>
    <property type="match status" value="1"/>
</dbReference>
<dbReference type="NCBIfam" id="TIGR01727">
    <property type="entry name" value="oligo_HPY"/>
    <property type="match status" value="1"/>
</dbReference>
<evidence type="ECO:0000313" key="8">
    <source>
        <dbReference type="Proteomes" id="UP000521868"/>
    </source>
</evidence>
<accession>A0A7X6DFQ5</accession>
<keyword evidence="5 7" id="KW-0067">ATP-binding</keyword>
<dbReference type="Proteomes" id="UP000521868">
    <property type="component" value="Unassembled WGS sequence"/>
</dbReference>
<dbReference type="InterPro" id="IPR003593">
    <property type="entry name" value="AAA+_ATPase"/>
</dbReference>
<dbReference type="InterPro" id="IPR013563">
    <property type="entry name" value="Oligopep_ABC_C"/>
</dbReference>
<dbReference type="Pfam" id="PF08352">
    <property type="entry name" value="oligo_HPY"/>
    <property type="match status" value="1"/>
</dbReference>
<dbReference type="Gene3D" id="3.40.50.300">
    <property type="entry name" value="P-loop containing nucleotide triphosphate hydrolases"/>
    <property type="match status" value="1"/>
</dbReference>
<dbReference type="PANTHER" id="PTHR43776:SF7">
    <property type="entry name" value="D,D-DIPEPTIDE TRANSPORT ATP-BINDING PROTEIN DDPF-RELATED"/>
    <property type="match status" value="1"/>
</dbReference>
<keyword evidence="3" id="KW-0472">Membrane</keyword>
<protein>
    <submittedName>
        <fullName evidence="7">ATP-binding cassette domain-containing protein</fullName>
    </submittedName>
</protein>
<evidence type="ECO:0000259" key="6">
    <source>
        <dbReference type="PROSITE" id="PS50893"/>
    </source>
</evidence>
<evidence type="ECO:0000256" key="2">
    <source>
        <dbReference type="ARBA" id="ARBA00022448"/>
    </source>
</evidence>
<dbReference type="PANTHER" id="PTHR43776">
    <property type="entry name" value="TRANSPORT ATP-BINDING PROTEIN"/>
    <property type="match status" value="1"/>
</dbReference>
<evidence type="ECO:0000313" key="7">
    <source>
        <dbReference type="EMBL" id="NKE66334.1"/>
    </source>
</evidence>
<keyword evidence="3" id="KW-1003">Cell membrane</keyword>
<dbReference type="RefSeq" id="WP_168107446.1">
    <property type="nucleotide sequence ID" value="NZ_VTOX01000003.1"/>
</dbReference>
<dbReference type="InterPro" id="IPR017871">
    <property type="entry name" value="ABC_transporter-like_CS"/>
</dbReference>
<dbReference type="InterPro" id="IPR027417">
    <property type="entry name" value="P-loop_NTPase"/>
</dbReference>
<dbReference type="Pfam" id="PF00005">
    <property type="entry name" value="ABC_tran"/>
    <property type="match status" value="1"/>
</dbReference>
<dbReference type="GO" id="GO:0016887">
    <property type="term" value="F:ATP hydrolysis activity"/>
    <property type="evidence" value="ECO:0007669"/>
    <property type="project" value="InterPro"/>
</dbReference>
<keyword evidence="2" id="KW-0813">Transport</keyword>